<proteinExistence type="predicted"/>
<evidence type="ECO:0000313" key="2">
    <source>
        <dbReference type="Proteomes" id="UP000824120"/>
    </source>
</evidence>
<sequence>MNEQQQNESTFKVSQIRWKSSIITFNILQQFNTYKQLPRLAKGSYVLEKLGFTNFRRKKLNRIKPYAFNKCETYLSTSHKHPHTRISKP</sequence>
<keyword evidence="2" id="KW-1185">Reference proteome</keyword>
<organism evidence="1 2">
    <name type="scientific">Solanum commersonii</name>
    <name type="common">Commerson's wild potato</name>
    <name type="synonym">Commerson's nightshade</name>
    <dbReference type="NCBI Taxonomy" id="4109"/>
    <lineage>
        <taxon>Eukaryota</taxon>
        <taxon>Viridiplantae</taxon>
        <taxon>Streptophyta</taxon>
        <taxon>Embryophyta</taxon>
        <taxon>Tracheophyta</taxon>
        <taxon>Spermatophyta</taxon>
        <taxon>Magnoliopsida</taxon>
        <taxon>eudicotyledons</taxon>
        <taxon>Gunneridae</taxon>
        <taxon>Pentapetalae</taxon>
        <taxon>asterids</taxon>
        <taxon>lamiids</taxon>
        <taxon>Solanales</taxon>
        <taxon>Solanaceae</taxon>
        <taxon>Solanoideae</taxon>
        <taxon>Solaneae</taxon>
        <taxon>Solanum</taxon>
    </lineage>
</organism>
<dbReference type="AlphaFoldDB" id="A0A9J6B2N0"/>
<reference evidence="1 2" key="1">
    <citation type="submission" date="2020-09" db="EMBL/GenBank/DDBJ databases">
        <title>De no assembly of potato wild relative species, Solanum commersonii.</title>
        <authorList>
            <person name="Cho K."/>
        </authorList>
    </citation>
    <scope>NUCLEOTIDE SEQUENCE [LARGE SCALE GENOMIC DNA]</scope>
    <source>
        <strain evidence="1">LZ3.2</strain>
        <tissue evidence="1">Leaf</tissue>
    </source>
</reference>
<name>A0A9J6B2N0_SOLCO</name>
<protein>
    <submittedName>
        <fullName evidence="1">Uncharacterized protein</fullName>
    </submittedName>
</protein>
<evidence type="ECO:0000313" key="1">
    <source>
        <dbReference type="EMBL" id="KAG5630961.1"/>
    </source>
</evidence>
<comment type="caution">
    <text evidence="1">The sequence shown here is derived from an EMBL/GenBank/DDBJ whole genome shotgun (WGS) entry which is preliminary data.</text>
</comment>
<accession>A0A9J6B2N0</accession>
<dbReference type="EMBL" id="JACXVP010000001">
    <property type="protein sequence ID" value="KAG5630961.1"/>
    <property type="molecule type" value="Genomic_DNA"/>
</dbReference>
<gene>
    <name evidence="1" type="ORF">H5410_002678</name>
</gene>
<dbReference type="Proteomes" id="UP000824120">
    <property type="component" value="Chromosome 1"/>
</dbReference>